<evidence type="ECO:0000313" key="1">
    <source>
        <dbReference type="EMBL" id="KAI4859335.1"/>
    </source>
</evidence>
<keyword evidence="2" id="KW-1185">Reference proteome</keyword>
<gene>
    <name evidence="1" type="ORF">F4820DRAFT_440027</name>
</gene>
<proteinExistence type="predicted"/>
<accession>A0ACB9YJY6</accession>
<reference evidence="1 2" key="1">
    <citation type="journal article" date="2022" name="New Phytol.">
        <title>Ecological generalism drives hyperdiversity of secondary metabolite gene clusters in xylarialean endophytes.</title>
        <authorList>
            <person name="Franco M.E.E."/>
            <person name="Wisecaver J.H."/>
            <person name="Arnold A.E."/>
            <person name="Ju Y.M."/>
            <person name="Slot J.C."/>
            <person name="Ahrendt S."/>
            <person name="Moore L.P."/>
            <person name="Eastman K.E."/>
            <person name="Scott K."/>
            <person name="Konkel Z."/>
            <person name="Mondo S.J."/>
            <person name="Kuo A."/>
            <person name="Hayes R.D."/>
            <person name="Haridas S."/>
            <person name="Andreopoulos B."/>
            <person name="Riley R."/>
            <person name="LaButti K."/>
            <person name="Pangilinan J."/>
            <person name="Lipzen A."/>
            <person name="Amirebrahimi M."/>
            <person name="Yan J."/>
            <person name="Adam C."/>
            <person name="Keymanesh K."/>
            <person name="Ng V."/>
            <person name="Louie K."/>
            <person name="Northen T."/>
            <person name="Drula E."/>
            <person name="Henrissat B."/>
            <person name="Hsieh H.M."/>
            <person name="Youens-Clark K."/>
            <person name="Lutzoni F."/>
            <person name="Miadlikowska J."/>
            <person name="Eastwood D.C."/>
            <person name="Hamelin R.C."/>
            <person name="Grigoriev I.V."/>
            <person name="U'Ren J.M."/>
        </authorList>
    </citation>
    <scope>NUCLEOTIDE SEQUENCE [LARGE SCALE GENOMIC DNA]</scope>
    <source>
        <strain evidence="1 2">CBS 119005</strain>
    </source>
</reference>
<dbReference type="Proteomes" id="UP001497700">
    <property type="component" value="Unassembled WGS sequence"/>
</dbReference>
<sequence length="152" mass="17048">MRISILPAVCALVVSALALPGSSSEVEKRQTVNVPWFITNWNYYPTNNETHKRSVRFMIGAPDAYVGGFYGFSGWCDPVPVNWWNTTLCFAGGDQWRVETKVTHNRVTNHTGIWVRHTQNAFGRIATATGSTDNFVQGNQAFELYPTDIEGF</sequence>
<name>A0ACB9YJY6_9PEZI</name>
<dbReference type="EMBL" id="MU393640">
    <property type="protein sequence ID" value="KAI4859335.1"/>
    <property type="molecule type" value="Genomic_DNA"/>
</dbReference>
<comment type="caution">
    <text evidence="1">The sequence shown here is derived from an EMBL/GenBank/DDBJ whole genome shotgun (WGS) entry which is preliminary data.</text>
</comment>
<organism evidence="1 2">
    <name type="scientific">Hypoxylon rubiginosum</name>
    <dbReference type="NCBI Taxonomy" id="110542"/>
    <lineage>
        <taxon>Eukaryota</taxon>
        <taxon>Fungi</taxon>
        <taxon>Dikarya</taxon>
        <taxon>Ascomycota</taxon>
        <taxon>Pezizomycotina</taxon>
        <taxon>Sordariomycetes</taxon>
        <taxon>Xylariomycetidae</taxon>
        <taxon>Xylariales</taxon>
        <taxon>Hypoxylaceae</taxon>
        <taxon>Hypoxylon</taxon>
    </lineage>
</organism>
<protein>
    <submittedName>
        <fullName evidence="1">Uncharacterized protein</fullName>
    </submittedName>
</protein>
<evidence type="ECO:0000313" key="2">
    <source>
        <dbReference type="Proteomes" id="UP001497700"/>
    </source>
</evidence>